<accession>A0ABD0KZZ0</accession>
<dbReference type="Proteomes" id="UP001519460">
    <property type="component" value="Unassembled WGS sequence"/>
</dbReference>
<evidence type="ECO:0000313" key="1">
    <source>
        <dbReference type="EMBL" id="KAK7492739.1"/>
    </source>
</evidence>
<dbReference type="AlphaFoldDB" id="A0ABD0KZZ0"/>
<gene>
    <name evidence="1" type="ORF">BaRGS_00016044</name>
</gene>
<evidence type="ECO:0000313" key="2">
    <source>
        <dbReference type="Proteomes" id="UP001519460"/>
    </source>
</evidence>
<keyword evidence="2" id="KW-1185">Reference proteome</keyword>
<dbReference type="EMBL" id="JACVVK020000100">
    <property type="protein sequence ID" value="KAK7492739.1"/>
    <property type="molecule type" value="Genomic_DNA"/>
</dbReference>
<comment type="caution">
    <text evidence="1">The sequence shown here is derived from an EMBL/GenBank/DDBJ whole genome shotgun (WGS) entry which is preliminary data.</text>
</comment>
<sequence>MCVCVHYADPKSLERQELQQPSSLALSYVLRYYTDAAKREQCELQKKRVRAHSPAVSLPESTPT</sequence>
<feature type="non-terminal residue" evidence="1">
    <location>
        <position position="64"/>
    </location>
</feature>
<organism evidence="1 2">
    <name type="scientific">Batillaria attramentaria</name>
    <dbReference type="NCBI Taxonomy" id="370345"/>
    <lineage>
        <taxon>Eukaryota</taxon>
        <taxon>Metazoa</taxon>
        <taxon>Spiralia</taxon>
        <taxon>Lophotrochozoa</taxon>
        <taxon>Mollusca</taxon>
        <taxon>Gastropoda</taxon>
        <taxon>Caenogastropoda</taxon>
        <taxon>Sorbeoconcha</taxon>
        <taxon>Cerithioidea</taxon>
        <taxon>Batillariidae</taxon>
        <taxon>Batillaria</taxon>
    </lineage>
</organism>
<name>A0ABD0KZZ0_9CAEN</name>
<protein>
    <submittedName>
        <fullName evidence="1">Uncharacterized protein</fullName>
    </submittedName>
</protein>
<proteinExistence type="predicted"/>
<reference evidence="1 2" key="1">
    <citation type="journal article" date="2023" name="Sci. Data">
        <title>Genome assembly of the Korean intertidal mud-creeper Batillaria attramentaria.</title>
        <authorList>
            <person name="Patra A.K."/>
            <person name="Ho P.T."/>
            <person name="Jun S."/>
            <person name="Lee S.J."/>
            <person name="Kim Y."/>
            <person name="Won Y.J."/>
        </authorList>
    </citation>
    <scope>NUCLEOTIDE SEQUENCE [LARGE SCALE GENOMIC DNA]</scope>
    <source>
        <strain evidence="1">Wonlab-2016</strain>
    </source>
</reference>